<evidence type="ECO:0000256" key="1">
    <source>
        <dbReference type="SAM" id="Coils"/>
    </source>
</evidence>
<keyword evidence="1" id="KW-0175">Coiled coil</keyword>
<feature type="coiled-coil region" evidence="1">
    <location>
        <begin position="12"/>
        <end position="46"/>
    </location>
</feature>
<comment type="caution">
    <text evidence="2">The sequence shown here is derived from an EMBL/GenBank/DDBJ whole genome shotgun (WGS) entry which is preliminary data.</text>
</comment>
<gene>
    <name evidence="2" type="ORF">CBOVIS_LOCUS5555</name>
</gene>
<organism evidence="2 3">
    <name type="scientific">Caenorhabditis bovis</name>
    <dbReference type="NCBI Taxonomy" id="2654633"/>
    <lineage>
        <taxon>Eukaryota</taxon>
        <taxon>Metazoa</taxon>
        <taxon>Ecdysozoa</taxon>
        <taxon>Nematoda</taxon>
        <taxon>Chromadorea</taxon>
        <taxon>Rhabditida</taxon>
        <taxon>Rhabditina</taxon>
        <taxon>Rhabditomorpha</taxon>
        <taxon>Rhabditoidea</taxon>
        <taxon>Rhabditidae</taxon>
        <taxon>Peloderinae</taxon>
        <taxon>Caenorhabditis</taxon>
    </lineage>
</organism>
<name>A0A8S1ESS0_9PELO</name>
<evidence type="ECO:0000313" key="2">
    <source>
        <dbReference type="EMBL" id="CAB3403030.1"/>
    </source>
</evidence>
<keyword evidence="3" id="KW-1185">Reference proteome</keyword>
<evidence type="ECO:0000313" key="3">
    <source>
        <dbReference type="Proteomes" id="UP000494206"/>
    </source>
</evidence>
<accession>A0A8S1ESS0</accession>
<proteinExistence type="predicted"/>
<reference evidence="2 3" key="1">
    <citation type="submission" date="2020-04" db="EMBL/GenBank/DDBJ databases">
        <authorList>
            <person name="Laetsch R D."/>
            <person name="Stevens L."/>
            <person name="Kumar S."/>
            <person name="Blaxter L. M."/>
        </authorList>
    </citation>
    <scope>NUCLEOTIDE SEQUENCE [LARGE SCALE GENOMIC DNA]</scope>
</reference>
<dbReference type="AlphaFoldDB" id="A0A8S1ESS0"/>
<dbReference type="EMBL" id="CADEPM010000003">
    <property type="protein sequence ID" value="CAB3403030.1"/>
    <property type="molecule type" value="Genomic_DNA"/>
</dbReference>
<protein>
    <submittedName>
        <fullName evidence="2">Uncharacterized protein</fullName>
    </submittedName>
</protein>
<dbReference type="Proteomes" id="UP000494206">
    <property type="component" value="Unassembled WGS sequence"/>
</dbReference>
<sequence>MESTSKTKAAARAEYKEKIKNLSDNLADQEVIIDDLQATLAEKRATVPEKVLQRSVEEKMVLLEHYMEHSIPLKETLSTPDGARLKAEITSHGEAEMANLKDFTELVELTSNQQQRLEDIKEMIQATLGKLEIMYDLYF</sequence>